<feature type="chain" id="PRO_5009518921" description="Transglutaminase-like domain-containing protein" evidence="2">
    <location>
        <begin position="24"/>
        <end position="635"/>
    </location>
</feature>
<evidence type="ECO:0000256" key="1">
    <source>
        <dbReference type="SAM" id="Phobius"/>
    </source>
</evidence>
<dbReference type="AlphaFoldDB" id="A0A1F5IT94"/>
<organism evidence="4 5">
    <name type="scientific">Candidatus Daviesbacteria bacterium RIFCSPHIGHO2_01_FULL_41_23</name>
    <dbReference type="NCBI Taxonomy" id="1797764"/>
    <lineage>
        <taxon>Bacteria</taxon>
        <taxon>Candidatus Daviesiibacteriota</taxon>
    </lineage>
</organism>
<dbReference type="SUPFAM" id="SSF54001">
    <property type="entry name" value="Cysteine proteinases"/>
    <property type="match status" value="1"/>
</dbReference>
<proteinExistence type="predicted"/>
<dbReference type="InterPro" id="IPR002931">
    <property type="entry name" value="Transglutaminase-like"/>
</dbReference>
<name>A0A1F5IT94_9BACT</name>
<dbReference type="PANTHER" id="PTHR33490">
    <property type="entry name" value="BLR5614 PROTEIN-RELATED"/>
    <property type="match status" value="1"/>
</dbReference>
<keyword evidence="1" id="KW-0472">Membrane</keyword>
<keyword evidence="2" id="KW-0732">Signal</keyword>
<keyword evidence="1" id="KW-1133">Transmembrane helix</keyword>
<dbReference type="SMART" id="SM00460">
    <property type="entry name" value="TGc"/>
    <property type="match status" value="1"/>
</dbReference>
<evidence type="ECO:0000259" key="3">
    <source>
        <dbReference type="SMART" id="SM00460"/>
    </source>
</evidence>
<comment type="caution">
    <text evidence="4">The sequence shown here is derived from an EMBL/GenBank/DDBJ whole genome shotgun (WGS) entry which is preliminary data.</text>
</comment>
<feature type="domain" description="Transglutaminase-like" evidence="3">
    <location>
        <begin position="358"/>
        <end position="428"/>
    </location>
</feature>
<keyword evidence="1" id="KW-0812">Transmembrane</keyword>
<evidence type="ECO:0000313" key="4">
    <source>
        <dbReference type="EMBL" id="OGE19614.1"/>
    </source>
</evidence>
<dbReference type="PANTHER" id="PTHR33490:SF6">
    <property type="entry name" value="SLL1049 PROTEIN"/>
    <property type="match status" value="1"/>
</dbReference>
<gene>
    <name evidence="4" type="ORF">A2871_03020</name>
</gene>
<dbReference type="Gene3D" id="3.10.620.30">
    <property type="match status" value="1"/>
</dbReference>
<evidence type="ECO:0000256" key="2">
    <source>
        <dbReference type="SAM" id="SignalP"/>
    </source>
</evidence>
<protein>
    <recommendedName>
        <fullName evidence="3">Transglutaminase-like domain-containing protein</fullName>
    </recommendedName>
</protein>
<dbReference type="EMBL" id="MFCR01000002">
    <property type="protein sequence ID" value="OGE19614.1"/>
    <property type="molecule type" value="Genomic_DNA"/>
</dbReference>
<sequence>MVKKVCLAIFLLVVFTFVPKAYAASEFASSYDVLYDVDESGITTVTEKITLRNLTSEYFANQFKLTVGATKISDIKASDPGGVLEATEQQQNGLTSINIKFNQQVAGLGKSLPWTITFKSKDLAQKVGRVWEVRVPKVSSSTNLEAYNLTLAVPQSFGSPSLINPLPKSQTASGGKIFLTFDKEKLLASGISANFGTNQLFDFSLAYHLENNNLVPVLTNIALPPDTAYQDVIFSRIEPKPQNVTVDNDGNYLAWYRLTRGQKIDITVFGSAKLYTSSKVQNPFLEDSLRVKYTQPQIYWEKDNPQILSKVKDLLGNNPTESTEEKARLLFQFVVDHLKYDSGRLQNSIERLGAVTALNNPDSAVCMEFTDLFITLARAAGIPARELNGFAYTSNTALRPLSLTRDILHSWPEYWDDRRGWVMVDPTWENTTGGMNYFDKLDLNHFVFAIKGTSSVEPVPAGSYPNKGQVRNDVKVSLSDTDFLGKPQIDVQIKVGGQVLSGFPGRVSVKITNTGNSFYPSAPLSLSANKILVLNLSSLKTGPIPAFGNAEFNFNIRTRSLLDSYQDQFTVLAGGQKFTKDVTVKPFILFRTVPLIIVGIVALMALLYFVVLGGHFYQKRIKHKIKDKKKKSKGS</sequence>
<dbReference type="InterPro" id="IPR038765">
    <property type="entry name" value="Papain-like_cys_pep_sf"/>
</dbReference>
<reference evidence="4 5" key="1">
    <citation type="journal article" date="2016" name="Nat. Commun.">
        <title>Thousands of microbial genomes shed light on interconnected biogeochemical processes in an aquifer system.</title>
        <authorList>
            <person name="Anantharaman K."/>
            <person name="Brown C.T."/>
            <person name="Hug L.A."/>
            <person name="Sharon I."/>
            <person name="Castelle C.J."/>
            <person name="Probst A.J."/>
            <person name="Thomas B.C."/>
            <person name="Singh A."/>
            <person name="Wilkins M.J."/>
            <person name="Karaoz U."/>
            <person name="Brodie E.L."/>
            <person name="Williams K.H."/>
            <person name="Hubbard S.S."/>
            <person name="Banfield J.F."/>
        </authorList>
    </citation>
    <scope>NUCLEOTIDE SEQUENCE [LARGE SCALE GENOMIC DNA]</scope>
</reference>
<feature type="signal peptide" evidence="2">
    <location>
        <begin position="1"/>
        <end position="23"/>
    </location>
</feature>
<evidence type="ECO:0000313" key="5">
    <source>
        <dbReference type="Proteomes" id="UP000176336"/>
    </source>
</evidence>
<accession>A0A1F5IT94</accession>
<dbReference type="Proteomes" id="UP000176336">
    <property type="component" value="Unassembled WGS sequence"/>
</dbReference>
<feature type="transmembrane region" description="Helical" evidence="1">
    <location>
        <begin position="595"/>
        <end position="617"/>
    </location>
</feature>
<dbReference type="Pfam" id="PF01841">
    <property type="entry name" value="Transglut_core"/>
    <property type="match status" value="1"/>
</dbReference>